<keyword evidence="1" id="KW-1133">Transmembrane helix</keyword>
<accession>A0A016U616</accession>
<organism evidence="2 3">
    <name type="scientific">Ancylostoma ceylanicum</name>
    <dbReference type="NCBI Taxonomy" id="53326"/>
    <lineage>
        <taxon>Eukaryota</taxon>
        <taxon>Metazoa</taxon>
        <taxon>Ecdysozoa</taxon>
        <taxon>Nematoda</taxon>
        <taxon>Chromadorea</taxon>
        <taxon>Rhabditida</taxon>
        <taxon>Rhabditina</taxon>
        <taxon>Rhabditomorpha</taxon>
        <taxon>Strongyloidea</taxon>
        <taxon>Ancylostomatidae</taxon>
        <taxon>Ancylostomatinae</taxon>
        <taxon>Ancylostoma</taxon>
    </lineage>
</organism>
<comment type="caution">
    <text evidence="2">The sequence shown here is derived from an EMBL/GenBank/DDBJ whole genome shotgun (WGS) entry which is preliminary data.</text>
</comment>
<feature type="transmembrane region" description="Helical" evidence="1">
    <location>
        <begin position="91"/>
        <end position="111"/>
    </location>
</feature>
<keyword evidence="1" id="KW-0812">Transmembrane</keyword>
<feature type="transmembrane region" description="Helical" evidence="1">
    <location>
        <begin position="20"/>
        <end position="41"/>
    </location>
</feature>
<proteinExistence type="predicted"/>
<keyword evidence="3" id="KW-1185">Reference proteome</keyword>
<sequence length="143" mass="16538">MNSSVWDTDVLTQFRWCYMLFTGILSPYIEKVLLSILRSSWVKYEHLFHIHKYIGILRKSCHTIAMISTLLAIALVLFPSCYPDGYTMRNFVHISALSLLVFTCLFFVELYNISSFQLQIDSTKRTSEAPSAQLSQCHQRKCG</sequence>
<dbReference type="EMBL" id="JARK01001389">
    <property type="protein sequence ID" value="EYC10774.1"/>
    <property type="molecule type" value="Genomic_DNA"/>
</dbReference>
<protein>
    <submittedName>
        <fullName evidence="2">Uncharacterized protein</fullName>
    </submittedName>
</protein>
<dbReference type="Proteomes" id="UP000024635">
    <property type="component" value="Unassembled WGS sequence"/>
</dbReference>
<evidence type="ECO:0000313" key="3">
    <source>
        <dbReference type="Proteomes" id="UP000024635"/>
    </source>
</evidence>
<evidence type="ECO:0000256" key="1">
    <source>
        <dbReference type="SAM" id="Phobius"/>
    </source>
</evidence>
<dbReference type="AlphaFoldDB" id="A0A016U616"/>
<name>A0A016U616_9BILA</name>
<feature type="transmembrane region" description="Helical" evidence="1">
    <location>
        <begin position="61"/>
        <end position="79"/>
    </location>
</feature>
<reference evidence="3" key="1">
    <citation type="journal article" date="2015" name="Nat. Genet.">
        <title>The genome and transcriptome of the zoonotic hookworm Ancylostoma ceylanicum identify infection-specific gene families.</title>
        <authorList>
            <person name="Schwarz E.M."/>
            <person name="Hu Y."/>
            <person name="Antoshechkin I."/>
            <person name="Miller M.M."/>
            <person name="Sternberg P.W."/>
            <person name="Aroian R.V."/>
        </authorList>
    </citation>
    <scope>NUCLEOTIDE SEQUENCE</scope>
    <source>
        <strain evidence="3">HY135</strain>
    </source>
</reference>
<keyword evidence="1" id="KW-0472">Membrane</keyword>
<evidence type="ECO:0000313" key="2">
    <source>
        <dbReference type="EMBL" id="EYC10774.1"/>
    </source>
</evidence>
<gene>
    <name evidence="2" type="primary">Acey_s0053.g2289</name>
    <name evidence="2" type="ORF">Y032_0053g2289</name>
</gene>